<sequence length="312" mass="33812">MSEVTLTDLAGFLALADAAVAERASLTDVAGELGVSQPTLSRRIRRVEEYVGAELFDRDGRRIALNARGQAFLDHARRAGHEIERGTALVRRLMDPERGTVRLDFMHSLGTWLVPRLLRSYRLAHPGVEIALHQGAARHLVDRVLSGAADVALVGPAPAPELRDRLRWHPLRAQRLALALPQEHRLAVGAAGSPLALAEVAGEPFIGMLPGYGTRILLDRLAAQAGFRPRFVFESMELTTVTGLVSAGLGVALLPMDDPYLAPTGLVLRPLDPPAYRELGVVWRRETRPAPPVDQFRRFVVGTAGDDAPAAG</sequence>
<dbReference type="PRINTS" id="PR00039">
    <property type="entry name" value="HTHLYSR"/>
</dbReference>
<dbReference type="InterPro" id="IPR005119">
    <property type="entry name" value="LysR_subst-bd"/>
</dbReference>
<keyword evidence="8" id="KW-1185">Reference proteome</keyword>
<feature type="domain" description="HTH lysR-type" evidence="6">
    <location>
        <begin position="19"/>
        <end position="66"/>
    </location>
</feature>
<evidence type="ECO:0000259" key="6">
    <source>
        <dbReference type="PROSITE" id="PS50931"/>
    </source>
</evidence>
<dbReference type="GO" id="GO:0003677">
    <property type="term" value="F:DNA binding"/>
    <property type="evidence" value="ECO:0007669"/>
    <property type="project" value="UniProtKB-KW"/>
</dbReference>
<dbReference type="InterPro" id="IPR036390">
    <property type="entry name" value="WH_DNA-bd_sf"/>
</dbReference>
<name>A0A1L7CV30_9CORY</name>
<evidence type="ECO:0000256" key="5">
    <source>
        <dbReference type="ARBA" id="ARBA00023163"/>
    </source>
</evidence>
<gene>
    <name evidence="7" type="ORF">CFRA_11170</name>
</gene>
<proteinExistence type="inferred from homology"/>
<evidence type="ECO:0000313" key="7">
    <source>
        <dbReference type="EMBL" id="APT89693.1"/>
    </source>
</evidence>
<protein>
    <submittedName>
        <fullName evidence="7">LysR family transcriptional regulator</fullName>
    </submittedName>
</protein>
<dbReference type="EMBL" id="CP009247">
    <property type="protein sequence ID" value="APT89693.1"/>
    <property type="molecule type" value="Genomic_DNA"/>
</dbReference>
<organism evidence="7 8">
    <name type="scientific">Corynebacterium frankenforstense DSM 45800</name>
    <dbReference type="NCBI Taxonomy" id="1437875"/>
    <lineage>
        <taxon>Bacteria</taxon>
        <taxon>Bacillati</taxon>
        <taxon>Actinomycetota</taxon>
        <taxon>Actinomycetes</taxon>
        <taxon>Mycobacteriales</taxon>
        <taxon>Corynebacteriaceae</taxon>
        <taxon>Corynebacterium</taxon>
    </lineage>
</organism>
<accession>A0A1L7CV30</accession>
<keyword evidence="3" id="KW-0238">DNA-binding</keyword>
<dbReference type="PANTHER" id="PTHR30346">
    <property type="entry name" value="TRANSCRIPTIONAL DUAL REGULATOR HCAR-RELATED"/>
    <property type="match status" value="1"/>
</dbReference>
<dbReference type="Gene3D" id="1.10.10.10">
    <property type="entry name" value="Winged helix-like DNA-binding domain superfamily/Winged helix DNA-binding domain"/>
    <property type="match status" value="1"/>
</dbReference>
<dbReference type="InterPro" id="IPR036388">
    <property type="entry name" value="WH-like_DNA-bd_sf"/>
</dbReference>
<comment type="similarity">
    <text evidence="1">Belongs to the LysR transcriptional regulatory family.</text>
</comment>
<dbReference type="Pfam" id="PF03466">
    <property type="entry name" value="LysR_substrate"/>
    <property type="match status" value="1"/>
</dbReference>
<evidence type="ECO:0000256" key="2">
    <source>
        <dbReference type="ARBA" id="ARBA00023015"/>
    </source>
</evidence>
<evidence type="ECO:0000256" key="1">
    <source>
        <dbReference type="ARBA" id="ARBA00009437"/>
    </source>
</evidence>
<dbReference type="AlphaFoldDB" id="A0A1L7CV30"/>
<dbReference type="PANTHER" id="PTHR30346:SF28">
    <property type="entry name" value="HTH-TYPE TRANSCRIPTIONAL REGULATOR CYNR"/>
    <property type="match status" value="1"/>
</dbReference>
<keyword evidence="5" id="KW-0804">Transcription</keyword>
<dbReference type="GO" id="GO:0003700">
    <property type="term" value="F:DNA-binding transcription factor activity"/>
    <property type="evidence" value="ECO:0007669"/>
    <property type="project" value="InterPro"/>
</dbReference>
<dbReference type="Pfam" id="PF00126">
    <property type="entry name" value="HTH_1"/>
    <property type="match status" value="1"/>
</dbReference>
<dbReference type="Gene3D" id="3.40.190.290">
    <property type="match status" value="1"/>
</dbReference>
<evidence type="ECO:0000256" key="3">
    <source>
        <dbReference type="ARBA" id="ARBA00023125"/>
    </source>
</evidence>
<dbReference type="InterPro" id="IPR000847">
    <property type="entry name" value="LysR_HTH_N"/>
</dbReference>
<reference evidence="7 8" key="1">
    <citation type="submission" date="2014-08" db="EMBL/GenBank/DDBJ databases">
        <title>Complete genome sequence of Corynebacterium frankenforstense ST18(T) (=DSM 45800(T)), isolated from raw cow milk.</title>
        <authorList>
            <person name="Ruckert C."/>
            <person name="Albersmeier A."/>
            <person name="Winkler A."/>
            <person name="Lipski A."/>
            <person name="Kalinowski J."/>
        </authorList>
    </citation>
    <scope>NUCLEOTIDE SEQUENCE [LARGE SCALE GENOMIC DNA]</scope>
    <source>
        <strain evidence="7 8">ST18</strain>
    </source>
</reference>
<keyword evidence="2" id="KW-0805">Transcription regulation</keyword>
<dbReference type="KEGG" id="cfk:CFRA_11170"/>
<evidence type="ECO:0000313" key="8">
    <source>
        <dbReference type="Proteomes" id="UP000185434"/>
    </source>
</evidence>
<dbReference type="CDD" id="cd08434">
    <property type="entry name" value="PBP2_GltC_like"/>
    <property type="match status" value="1"/>
</dbReference>
<dbReference type="SUPFAM" id="SSF53850">
    <property type="entry name" value="Periplasmic binding protein-like II"/>
    <property type="match status" value="1"/>
</dbReference>
<dbReference type="PROSITE" id="PS50931">
    <property type="entry name" value="HTH_LYSR"/>
    <property type="match status" value="1"/>
</dbReference>
<dbReference type="Proteomes" id="UP000185434">
    <property type="component" value="Chromosome"/>
</dbReference>
<keyword evidence="4" id="KW-0010">Activator</keyword>
<evidence type="ECO:0000256" key="4">
    <source>
        <dbReference type="ARBA" id="ARBA00023159"/>
    </source>
</evidence>
<dbReference type="GO" id="GO:0032993">
    <property type="term" value="C:protein-DNA complex"/>
    <property type="evidence" value="ECO:0007669"/>
    <property type="project" value="TreeGrafter"/>
</dbReference>
<dbReference type="OrthoDB" id="9803735at2"/>
<dbReference type="SUPFAM" id="SSF46785">
    <property type="entry name" value="Winged helix' DNA-binding domain"/>
    <property type="match status" value="1"/>
</dbReference>